<comment type="subcellular location">
    <subcellularLocation>
        <location evidence="1">Cell membrane</location>
        <topology evidence="1">Multi-pass membrane protein</topology>
    </subcellularLocation>
</comment>
<keyword evidence="6 7" id="KW-0472">Membrane</keyword>
<evidence type="ECO:0000256" key="4">
    <source>
        <dbReference type="ARBA" id="ARBA00022801"/>
    </source>
</evidence>
<evidence type="ECO:0000256" key="7">
    <source>
        <dbReference type="SAM" id="Phobius"/>
    </source>
</evidence>
<dbReference type="Pfam" id="PF01569">
    <property type="entry name" value="PAP2"/>
    <property type="match status" value="1"/>
</dbReference>
<evidence type="ECO:0000256" key="1">
    <source>
        <dbReference type="ARBA" id="ARBA00004651"/>
    </source>
</evidence>
<evidence type="ECO:0000256" key="3">
    <source>
        <dbReference type="ARBA" id="ARBA00022692"/>
    </source>
</evidence>
<dbReference type="EMBL" id="JACRSV010000002">
    <property type="protein sequence ID" value="MBC8560128.1"/>
    <property type="molecule type" value="Genomic_DNA"/>
</dbReference>
<feature type="transmembrane region" description="Helical" evidence="7">
    <location>
        <begin position="27"/>
        <end position="48"/>
    </location>
</feature>
<evidence type="ECO:0000313" key="10">
    <source>
        <dbReference type="Proteomes" id="UP000610760"/>
    </source>
</evidence>
<keyword evidence="4" id="KW-0378">Hydrolase</keyword>
<accession>A0A926I318</accession>
<dbReference type="GO" id="GO:0016787">
    <property type="term" value="F:hydrolase activity"/>
    <property type="evidence" value="ECO:0007669"/>
    <property type="project" value="UniProtKB-KW"/>
</dbReference>
<reference evidence="9" key="1">
    <citation type="submission" date="2020-08" db="EMBL/GenBank/DDBJ databases">
        <title>Genome public.</title>
        <authorList>
            <person name="Liu C."/>
            <person name="Sun Q."/>
        </authorList>
    </citation>
    <scope>NUCLEOTIDE SEQUENCE</scope>
    <source>
        <strain evidence="9">NSJ-33</strain>
    </source>
</reference>
<dbReference type="SUPFAM" id="SSF48317">
    <property type="entry name" value="Acid phosphatase/Vanadium-dependent haloperoxidase"/>
    <property type="match status" value="1"/>
</dbReference>
<dbReference type="GO" id="GO:0005886">
    <property type="term" value="C:plasma membrane"/>
    <property type="evidence" value="ECO:0007669"/>
    <property type="project" value="UniProtKB-SubCell"/>
</dbReference>
<keyword evidence="10" id="KW-1185">Reference proteome</keyword>
<dbReference type="InterPro" id="IPR036938">
    <property type="entry name" value="PAP2/HPO_sf"/>
</dbReference>
<keyword evidence="2" id="KW-1003">Cell membrane</keyword>
<dbReference type="Proteomes" id="UP000610760">
    <property type="component" value="Unassembled WGS sequence"/>
</dbReference>
<evidence type="ECO:0000259" key="8">
    <source>
        <dbReference type="SMART" id="SM00014"/>
    </source>
</evidence>
<dbReference type="PANTHER" id="PTHR14969">
    <property type="entry name" value="SPHINGOSINE-1-PHOSPHATE PHOSPHOHYDROLASE"/>
    <property type="match status" value="1"/>
</dbReference>
<protein>
    <submittedName>
        <fullName evidence="9">Phosphatase PAP2 family protein</fullName>
    </submittedName>
</protein>
<keyword evidence="5 7" id="KW-1133">Transmembrane helix</keyword>
<feature type="transmembrane region" description="Helical" evidence="7">
    <location>
        <begin position="154"/>
        <end position="172"/>
    </location>
</feature>
<dbReference type="PANTHER" id="PTHR14969:SF62">
    <property type="entry name" value="DECAPRENYLPHOSPHORYL-5-PHOSPHORIBOSE PHOSPHATASE RV3807C-RELATED"/>
    <property type="match status" value="1"/>
</dbReference>
<feature type="transmembrane region" description="Helical" evidence="7">
    <location>
        <begin position="102"/>
        <end position="123"/>
    </location>
</feature>
<feature type="transmembrane region" description="Helical" evidence="7">
    <location>
        <begin position="60"/>
        <end position="82"/>
    </location>
</feature>
<dbReference type="AlphaFoldDB" id="A0A926I318"/>
<organism evidence="9 10">
    <name type="scientific">Fumia xinanensis</name>
    <dbReference type="NCBI Taxonomy" id="2763659"/>
    <lineage>
        <taxon>Bacteria</taxon>
        <taxon>Bacillati</taxon>
        <taxon>Bacillota</taxon>
        <taxon>Clostridia</taxon>
        <taxon>Eubacteriales</taxon>
        <taxon>Oscillospiraceae</taxon>
        <taxon>Fumia</taxon>
    </lineage>
</organism>
<dbReference type="RefSeq" id="WP_249295098.1">
    <property type="nucleotide sequence ID" value="NZ_JACRSV010000002.1"/>
</dbReference>
<evidence type="ECO:0000256" key="6">
    <source>
        <dbReference type="ARBA" id="ARBA00023136"/>
    </source>
</evidence>
<evidence type="ECO:0000256" key="2">
    <source>
        <dbReference type="ARBA" id="ARBA00022475"/>
    </source>
</evidence>
<feature type="domain" description="Phosphatidic acid phosphatase type 2/haloperoxidase" evidence="8">
    <location>
        <begin position="58"/>
        <end position="169"/>
    </location>
</feature>
<feature type="transmembrane region" description="Helical" evidence="7">
    <location>
        <begin position="130"/>
        <end position="148"/>
    </location>
</feature>
<evidence type="ECO:0000313" key="9">
    <source>
        <dbReference type="EMBL" id="MBC8560128.1"/>
    </source>
</evidence>
<dbReference type="InterPro" id="IPR000326">
    <property type="entry name" value="PAP2/HPO"/>
</dbReference>
<name>A0A926I318_9FIRM</name>
<dbReference type="Gene3D" id="1.20.144.10">
    <property type="entry name" value="Phosphatidic acid phosphatase type 2/haloperoxidase"/>
    <property type="match status" value="1"/>
</dbReference>
<keyword evidence="3 7" id="KW-0812">Transmembrane</keyword>
<evidence type="ECO:0000256" key="5">
    <source>
        <dbReference type="ARBA" id="ARBA00022989"/>
    </source>
</evidence>
<gene>
    <name evidence="9" type="ORF">H8710_08615</name>
</gene>
<sequence length="187" mass="20917">MFDAILRADQAILNGIQDLLRCEFLDIFFTFVTKLGNAGFIWILIGLLMCCFKKCRRTGVVMLCSVAAAFLIGEVTIKPLIGRLRPFMDNAAVQLLIDPPRGFSFPSGHSMSSFAAATALFLCGNRKVSWTWYLGAFFIAFSRLYLYVHYPSDVLTGAVLGSLTAWAVYALFRRFGPGRKVKVFKEM</sequence>
<comment type="caution">
    <text evidence="9">The sequence shown here is derived from an EMBL/GenBank/DDBJ whole genome shotgun (WGS) entry which is preliminary data.</text>
</comment>
<proteinExistence type="predicted"/>
<dbReference type="SMART" id="SM00014">
    <property type="entry name" value="acidPPc"/>
    <property type="match status" value="1"/>
</dbReference>